<feature type="transmembrane region" description="Helical" evidence="1">
    <location>
        <begin position="26"/>
        <end position="46"/>
    </location>
</feature>
<reference evidence="2 3" key="1">
    <citation type="submission" date="2013-04" db="EMBL/GenBank/DDBJ databases">
        <title>Draft genome of the heavy metal tolerant bacterium Lysinibacillus sphaericus strain OT4b.31.</title>
        <authorList>
            <person name="Pena-Montenegro T.D."/>
            <person name="Dussan J."/>
        </authorList>
    </citation>
    <scope>NUCLEOTIDE SEQUENCE [LARGE SCALE GENOMIC DNA]</scope>
    <source>
        <strain evidence="2 3">OT4b.31</strain>
    </source>
</reference>
<sequence length="68" mass="7916">MNIYKIYIKKPFPNESLGAHEKATNIVKSTFVAFLMNIVYALYYALLLKVSHGKGFEAFEVMLHHRLR</sequence>
<dbReference type="Proteomes" id="UP000013911">
    <property type="component" value="Unassembled WGS sequence"/>
</dbReference>
<dbReference type="PATRIC" id="fig|1285586.5.peg.4049"/>
<protein>
    <submittedName>
        <fullName evidence="2">Uncharacterized protein</fullName>
    </submittedName>
</protein>
<keyword evidence="1" id="KW-0812">Transmembrane</keyword>
<proteinExistence type="predicted"/>
<comment type="caution">
    <text evidence="2">The sequence shown here is derived from an EMBL/GenBank/DDBJ whole genome shotgun (WGS) entry which is preliminary data.</text>
</comment>
<keyword evidence="1" id="KW-0472">Membrane</keyword>
<dbReference type="AlphaFoldDB" id="R7Z9E4"/>
<evidence type="ECO:0000313" key="2">
    <source>
        <dbReference type="EMBL" id="EON70785.1"/>
    </source>
</evidence>
<gene>
    <name evidence="2" type="ORF">H131_19442</name>
</gene>
<name>R7Z9E4_LYSSH</name>
<evidence type="ECO:0000313" key="3">
    <source>
        <dbReference type="Proteomes" id="UP000013911"/>
    </source>
</evidence>
<dbReference type="OrthoDB" id="9911060at2"/>
<keyword evidence="1" id="KW-1133">Transmembrane helix</keyword>
<dbReference type="EMBL" id="AQPX01000028">
    <property type="protein sequence ID" value="EON70785.1"/>
    <property type="molecule type" value="Genomic_DNA"/>
</dbReference>
<evidence type="ECO:0000256" key="1">
    <source>
        <dbReference type="SAM" id="Phobius"/>
    </source>
</evidence>
<dbReference type="RefSeq" id="WP_010860795.1">
    <property type="nucleotide sequence ID" value="NZ_KB933403.1"/>
</dbReference>
<dbReference type="HOGENOM" id="CLU_2788974_0_0_9"/>
<accession>R7Z9E4</accession>
<organism evidence="2 3">
    <name type="scientific">Lysinibacillus sphaericus OT4b.31</name>
    <dbReference type="NCBI Taxonomy" id="1285586"/>
    <lineage>
        <taxon>Bacteria</taxon>
        <taxon>Bacillati</taxon>
        <taxon>Bacillota</taxon>
        <taxon>Bacilli</taxon>
        <taxon>Bacillales</taxon>
        <taxon>Bacillaceae</taxon>
        <taxon>Lysinibacillus</taxon>
    </lineage>
</organism>